<feature type="transmembrane region" description="Helical" evidence="1">
    <location>
        <begin position="42"/>
        <end position="64"/>
    </location>
</feature>
<dbReference type="OrthoDB" id="7159403at2"/>
<name>A0A154L2I9_9PROT</name>
<keyword evidence="1" id="KW-1133">Transmembrane helix</keyword>
<gene>
    <name evidence="2" type="ORF">AUP42_04800</name>
</gene>
<evidence type="ECO:0000313" key="3">
    <source>
        <dbReference type="Proteomes" id="UP000076335"/>
    </source>
</evidence>
<accession>A0A154L2I9</accession>
<protein>
    <recommendedName>
        <fullName evidence="4">DUF2798 domain-containing protein</fullName>
    </recommendedName>
</protein>
<dbReference type="EMBL" id="LPVY01000021">
    <property type="protein sequence ID" value="KZB62269.1"/>
    <property type="molecule type" value="Genomic_DNA"/>
</dbReference>
<dbReference type="AlphaFoldDB" id="A0A154L2I9"/>
<feature type="transmembrane region" description="Helical" evidence="1">
    <location>
        <begin position="7"/>
        <end position="30"/>
    </location>
</feature>
<organism evidence="2 3">
    <name type="scientific">Thalassospira lucentensis</name>
    <dbReference type="NCBI Taxonomy" id="168935"/>
    <lineage>
        <taxon>Bacteria</taxon>
        <taxon>Pseudomonadati</taxon>
        <taxon>Pseudomonadota</taxon>
        <taxon>Alphaproteobacteria</taxon>
        <taxon>Rhodospirillales</taxon>
        <taxon>Thalassospiraceae</taxon>
        <taxon>Thalassospira</taxon>
    </lineage>
</organism>
<dbReference type="Pfam" id="PF11391">
    <property type="entry name" value="DUF2798"/>
    <property type="match status" value="1"/>
</dbReference>
<dbReference type="RefSeq" id="WP_062952845.1">
    <property type="nucleotide sequence ID" value="NZ_CP136684.1"/>
</dbReference>
<dbReference type="InterPro" id="IPR021529">
    <property type="entry name" value="DUF2798"/>
</dbReference>
<sequence length="81" mass="9084">MLPARFYRFVFSGLMSIWLSTLMTGLVTLINTGIDPEFLLRWGRAFVIAWPIAFSLVLISGGTVTRIANNLTRHSRVQAAE</sequence>
<evidence type="ECO:0008006" key="4">
    <source>
        <dbReference type="Google" id="ProtNLM"/>
    </source>
</evidence>
<reference evidence="2 3" key="1">
    <citation type="submission" date="2015-12" db="EMBL/GenBank/DDBJ databases">
        <title>Genome sequence of Thalassospira lucentensis MCCC 1A02072.</title>
        <authorList>
            <person name="Lu L."/>
            <person name="Lai Q."/>
            <person name="Shao Z."/>
            <person name="Qian P."/>
        </authorList>
    </citation>
    <scope>NUCLEOTIDE SEQUENCE [LARGE SCALE GENOMIC DNA]</scope>
    <source>
        <strain evidence="2 3">MCCC 1A02072</strain>
    </source>
</reference>
<comment type="caution">
    <text evidence="2">The sequence shown here is derived from an EMBL/GenBank/DDBJ whole genome shotgun (WGS) entry which is preliminary data.</text>
</comment>
<proteinExistence type="predicted"/>
<evidence type="ECO:0000256" key="1">
    <source>
        <dbReference type="SAM" id="Phobius"/>
    </source>
</evidence>
<keyword evidence="1" id="KW-0812">Transmembrane</keyword>
<dbReference type="Proteomes" id="UP000076335">
    <property type="component" value="Unassembled WGS sequence"/>
</dbReference>
<evidence type="ECO:0000313" key="2">
    <source>
        <dbReference type="EMBL" id="KZB62269.1"/>
    </source>
</evidence>
<keyword evidence="1" id="KW-0472">Membrane</keyword>